<comment type="caution">
    <text evidence="2">The sequence shown here is derived from an EMBL/GenBank/DDBJ whole genome shotgun (WGS) entry which is preliminary data.</text>
</comment>
<keyword evidence="3" id="KW-1185">Reference proteome</keyword>
<sequence>MLLVVLFVMVYAALILRPDLLRPLRALRLITVVLRVSQMGATAAATAADISALRAEIEALRRQLDPGTSLAGDDSDRRSHAAQPSG</sequence>
<dbReference type="RefSeq" id="WP_203147594.1">
    <property type="nucleotide sequence ID" value="NZ_JAEVHL010000018.1"/>
</dbReference>
<feature type="region of interest" description="Disordered" evidence="1">
    <location>
        <begin position="65"/>
        <end position="86"/>
    </location>
</feature>
<organism evidence="2 3">
    <name type="scientific">Micromonospora tarensis</name>
    <dbReference type="NCBI Taxonomy" id="2806100"/>
    <lineage>
        <taxon>Bacteria</taxon>
        <taxon>Bacillati</taxon>
        <taxon>Actinomycetota</taxon>
        <taxon>Actinomycetes</taxon>
        <taxon>Micromonosporales</taxon>
        <taxon>Micromonosporaceae</taxon>
        <taxon>Micromonospora</taxon>
    </lineage>
</organism>
<evidence type="ECO:0000313" key="3">
    <source>
        <dbReference type="Proteomes" id="UP000622245"/>
    </source>
</evidence>
<accession>A0ABS1YCS8</accession>
<gene>
    <name evidence="2" type="ORF">JM949_06890</name>
</gene>
<evidence type="ECO:0000256" key="1">
    <source>
        <dbReference type="SAM" id="MobiDB-lite"/>
    </source>
</evidence>
<evidence type="ECO:0000313" key="2">
    <source>
        <dbReference type="EMBL" id="MBM0275200.1"/>
    </source>
</evidence>
<proteinExistence type="predicted"/>
<name>A0ABS1YCS8_9ACTN</name>
<dbReference type="Proteomes" id="UP000622245">
    <property type="component" value="Unassembled WGS sequence"/>
</dbReference>
<protein>
    <submittedName>
        <fullName evidence="2">Uncharacterized protein</fullName>
    </submittedName>
</protein>
<dbReference type="EMBL" id="JAEVHL010000018">
    <property type="protein sequence ID" value="MBM0275200.1"/>
    <property type="molecule type" value="Genomic_DNA"/>
</dbReference>
<reference evidence="2 3" key="1">
    <citation type="submission" date="2021-01" db="EMBL/GenBank/DDBJ databases">
        <title>Draft genome sequence of Micromonospora sp. strain STR1s_6.</title>
        <authorList>
            <person name="Karlyshev A."/>
            <person name="Jawad R."/>
        </authorList>
    </citation>
    <scope>NUCLEOTIDE SEQUENCE [LARGE SCALE GENOMIC DNA]</scope>
    <source>
        <strain evidence="2 3">STR1S-6</strain>
    </source>
</reference>